<keyword evidence="10" id="KW-0560">Oxidoreductase</keyword>
<evidence type="ECO:0000313" key="16">
    <source>
        <dbReference type="EMBL" id="KAJ1525624.1"/>
    </source>
</evidence>
<dbReference type="PROSITE" id="PS50255">
    <property type="entry name" value="CYTOCHROME_B5_2"/>
    <property type="match status" value="1"/>
</dbReference>
<dbReference type="Gene3D" id="3.10.120.10">
    <property type="entry name" value="Cytochrome b5-like heme/steroid binding domain"/>
    <property type="match status" value="1"/>
</dbReference>
<dbReference type="SUPFAM" id="SSF81296">
    <property type="entry name" value="E set domains"/>
    <property type="match status" value="1"/>
</dbReference>
<keyword evidence="8" id="KW-0349">Heme</keyword>
<comment type="subcellular location">
    <subcellularLocation>
        <location evidence="3">Mitochondrion intermembrane space</location>
    </subcellularLocation>
</comment>
<dbReference type="SMART" id="SM01117">
    <property type="entry name" value="Cyt-b5"/>
    <property type="match status" value="1"/>
</dbReference>
<dbReference type="GO" id="GO:0043546">
    <property type="term" value="F:molybdopterin cofactor binding"/>
    <property type="evidence" value="ECO:0007669"/>
    <property type="project" value="TreeGrafter"/>
</dbReference>
<dbReference type="PANTHER" id="PTHR19372:SF7">
    <property type="entry name" value="SULFITE OXIDASE, MITOCHONDRIAL"/>
    <property type="match status" value="1"/>
</dbReference>
<dbReference type="GO" id="GO:0005758">
    <property type="term" value="C:mitochondrial intermembrane space"/>
    <property type="evidence" value="ECO:0007669"/>
    <property type="project" value="UniProtKB-SubCell"/>
</dbReference>
<evidence type="ECO:0000256" key="14">
    <source>
        <dbReference type="SAM" id="MobiDB-lite"/>
    </source>
</evidence>
<keyword evidence="9" id="KW-0479">Metal-binding</keyword>
<dbReference type="Pfam" id="PF03404">
    <property type="entry name" value="Mo-co_dimer"/>
    <property type="match status" value="1"/>
</dbReference>
<evidence type="ECO:0000256" key="1">
    <source>
        <dbReference type="ARBA" id="ARBA00001924"/>
    </source>
</evidence>
<dbReference type="Gene3D" id="3.90.420.10">
    <property type="entry name" value="Oxidoreductase, molybdopterin-binding domain"/>
    <property type="match status" value="1"/>
</dbReference>
<comment type="caution">
    <text evidence="16">The sequence shown here is derived from an EMBL/GenBank/DDBJ whole genome shotgun (WGS) entry which is preliminary data.</text>
</comment>
<dbReference type="CDD" id="cd02111">
    <property type="entry name" value="eukary_SO_Moco"/>
    <property type="match status" value="1"/>
</dbReference>
<evidence type="ECO:0000256" key="13">
    <source>
        <dbReference type="ARBA" id="ARBA00070338"/>
    </source>
</evidence>
<evidence type="ECO:0000256" key="11">
    <source>
        <dbReference type="ARBA" id="ARBA00023004"/>
    </source>
</evidence>
<comment type="cofactor">
    <cofactor evidence="1">
        <name>Mo-molybdopterin</name>
        <dbReference type="ChEBI" id="CHEBI:71302"/>
    </cofactor>
</comment>
<reference evidence="16" key="1">
    <citation type="submission" date="2022-12" db="EMBL/GenBank/DDBJ databases">
        <title>Chromosome-level genome assembly of the bean flower thrips Megalurothrips usitatus.</title>
        <authorList>
            <person name="Ma L."/>
            <person name="Liu Q."/>
            <person name="Li H."/>
            <person name="Cai W."/>
        </authorList>
    </citation>
    <scope>NUCLEOTIDE SEQUENCE</scope>
    <source>
        <strain evidence="16">Cailab_2022a</strain>
    </source>
</reference>
<dbReference type="FunFam" id="3.90.420.10:FF:000002">
    <property type="entry name" value="sulfite oxidase, mitochondrial"/>
    <property type="match status" value="1"/>
</dbReference>
<proteinExistence type="predicted"/>
<keyword evidence="11" id="KW-0408">Iron</keyword>
<organism evidence="16 17">
    <name type="scientific">Megalurothrips usitatus</name>
    <name type="common">bean blossom thrips</name>
    <dbReference type="NCBI Taxonomy" id="439358"/>
    <lineage>
        <taxon>Eukaryota</taxon>
        <taxon>Metazoa</taxon>
        <taxon>Ecdysozoa</taxon>
        <taxon>Arthropoda</taxon>
        <taxon>Hexapoda</taxon>
        <taxon>Insecta</taxon>
        <taxon>Pterygota</taxon>
        <taxon>Neoptera</taxon>
        <taxon>Paraneoptera</taxon>
        <taxon>Thysanoptera</taxon>
        <taxon>Terebrantia</taxon>
        <taxon>Thripoidea</taxon>
        <taxon>Thripidae</taxon>
        <taxon>Megalurothrips</taxon>
    </lineage>
</organism>
<dbReference type="Pfam" id="PF00173">
    <property type="entry name" value="Cyt-b5"/>
    <property type="match status" value="1"/>
</dbReference>
<dbReference type="InterPro" id="IPR014756">
    <property type="entry name" value="Ig_E-set"/>
</dbReference>
<dbReference type="PRINTS" id="PR00407">
    <property type="entry name" value="EUMOPTERIN"/>
</dbReference>
<keyword evidence="12" id="KW-0496">Mitochondrion</keyword>
<dbReference type="PANTHER" id="PTHR19372">
    <property type="entry name" value="SULFITE REDUCTASE"/>
    <property type="match status" value="1"/>
</dbReference>
<comment type="pathway">
    <text evidence="5">Energy metabolism; sulfur metabolism.</text>
</comment>
<dbReference type="AlphaFoldDB" id="A0AAV7XHP5"/>
<evidence type="ECO:0000256" key="2">
    <source>
        <dbReference type="ARBA" id="ARBA00001970"/>
    </source>
</evidence>
<evidence type="ECO:0000256" key="12">
    <source>
        <dbReference type="ARBA" id="ARBA00023128"/>
    </source>
</evidence>
<feature type="domain" description="Cytochrome b5 heme-binding" evidence="15">
    <location>
        <begin position="99"/>
        <end position="178"/>
    </location>
</feature>
<name>A0AAV7XHP5_9NEOP</name>
<evidence type="ECO:0000256" key="5">
    <source>
        <dbReference type="ARBA" id="ARBA00004971"/>
    </source>
</evidence>
<dbReference type="InterPro" id="IPR036374">
    <property type="entry name" value="OxRdtase_Mopterin-bd_sf"/>
</dbReference>
<keyword evidence="17" id="KW-1185">Reference proteome</keyword>
<dbReference type="GO" id="GO:0020037">
    <property type="term" value="F:heme binding"/>
    <property type="evidence" value="ECO:0007669"/>
    <property type="project" value="TreeGrafter"/>
</dbReference>
<evidence type="ECO:0000313" key="17">
    <source>
        <dbReference type="Proteomes" id="UP001075354"/>
    </source>
</evidence>
<dbReference type="InterPro" id="IPR000572">
    <property type="entry name" value="OxRdtase_Mopterin-bd_dom"/>
</dbReference>
<sequence>MSLRTIGALRIGTSRPASGRVFQQVLSADSEPPYARQHYSNEQGNGGGSYKFNVTAIGVGAVFAAGSILYGLYKEKSKHVLLAKSENSKSSPDQKRSDLPIYTLDEVMQHATKESRIWVTYGQGVYDITDFIPQHPGGSEKISMAAGSSVEPFWMLYGVHKNPNVLAILEKYRIGNLSAEEALEATENMEDPYAKDPRRHPALKPSSKKPFNAEPPPSLLSENFITPVDLFYVRNHLPVPDISEKDYRLEINFQGKDFSLSLQDLKTKFEKVTVTAAIMCAGNRRGEMTQIKPVKGLNWGHAVIGNATWSGARLRDVLMHFGVKDDPGFEHVQFEGLDADVANVPYGASIPFEKAFDPKGDVILAYEMNDGPLPRDHGYPVRAVVPGVVGARNVKWLGRIIVTNVESNSHWQQNDYKGFNPSVDWDTVDFSKSPAIQELPVISAICSPDAGSVVKLDSNNSLNIKGYAWSGGGRRIVRVDVTADSGKTWYSADITAQENKKEPHHWGWSLWSLDVPIPKGVKEVELWAKAVDSSYNTQPESFANIWNLRGVLSNAYHRVQVKVTA</sequence>
<evidence type="ECO:0000259" key="15">
    <source>
        <dbReference type="PROSITE" id="PS50255"/>
    </source>
</evidence>
<dbReference type="EC" id="1.8.3.1" evidence="6"/>
<evidence type="ECO:0000256" key="3">
    <source>
        <dbReference type="ARBA" id="ARBA00004569"/>
    </source>
</evidence>
<dbReference type="Pfam" id="PF00174">
    <property type="entry name" value="Oxidored_molyb"/>
    <property type="match status" value="1"/>
</dbReference>
<accession>A0AAV7XHP5</accession>
<dbReference type="InterPro" id="IPR008335">
    <property type="entry name" value="Mopterin_OxRdtase_euk"/>
</dbReference>
<dbReference type="InterPro" id="IPR005066">
    <property type="entry name" value="MoCF_OxRdtse_dimer"/>
</dbReference>
<dbReference type="InterPro" id="IPR001199">
    <property type="entry name" value="Cyt_B5-like_heme/steroid-bd"/>
</dbReference>
<dbReference type="PRINTS" id="PR00363">
    <property type="entry name" value="CYTOCHROMEB5"/>
</dbReference>
<comment type="pathway">
    <text evidence="4">Sulfur metabolism.</text>
</comment>
<dbReference type="SUPFAM" id="SSF55856">
    <property type="entry name" value="Cytochrome b5-like heme/steroid binding domain"/>
    <property type="match status" value="1"/>
</dbReference>
<dbReference type="Gene3D" id="2.60.40.650">
    <property type="match status" value="1"/>
</dbReference>
<dbReference type="FunFam" id="2.60.40.650:FF:000002">
    <property type="entry name" value="sulfite oxidase"/>
    <property type="match status" value="1"/>
</dbReference>
<dbReference type="InterPro" id="IPR036400">
    <property type="entry name" value="Cyt_B5-like_heme/steroid_sf"/>
</dbReference>
<feature type="region of interest" description="Disordered" evidence="14">
    <location>
        <begin position="192"/>
        <end position="216"/>
    </location>
</feature>
<evidence type="ECO:0000256" key="9">
    <source>
        <dbReference type="ARBA" id="ARBA00022723"/>
    </source>
</evidence>
<comment type="cofactor">
    <cofactor evidence="2">
        <name>heme b</name>
        <dbReference type="ChEBI" id="CHEBI:60344"/>
    </cofactor>
</comment>
<gene>
    <name evidence="16" type="ORF">ONE63_008843</name>
</gene>
<protein>
    <recommendedName>
        <fullName evidence="13">Sulfite oxidase</fullName>
        <ecNumber evidence="6">1.8.3.1</ecNumber>
    </recommendedName>
</protein>
<evidence type="ECO:0000256" key="8">
    <source>
        <dbReference type="ARBA" id="ARBA00022617"/>
    </source>
</evidence>
<dbReference type="EMBL" id="JAPTSV010000007">
    <property type="protein sequence ID" value="KAJ1525624.1"/>
    <property type="molecule type" value="Genomic_DNA"/>
</dbReference>
<dbReference type="SUPFAM" id="SSF56524">
    <property type="entry name" value="Oxidoreductase molybdopterin-binding domain"/>
    <property type="match status" value="1"/>
</dbReference>
<dbReference type="GO" id="GO:0030151">
    <property type="term" value="F:molybdenum ion binding"/>
    <property type="evidence" value="ECO:0007669"/>
    <property type="project" value="InterPro"/>
</dbReference>
<dbReference type="FunFam" id="3.10.120.10:FF:000007">
    <property type="entry name" value="Sulfite oxidase, mitochondrial"/>
    <property type="match status" value="1"/>
</dbReference>
<evidence type="ECO:0000256" key="6">
    <source>
        <dbReference type="ARBA" id="ARBA00012505"/>
    </source>
</evidence>
<evidence type="ECO:0000256" key="7">
    <source>
        <dbReference type="ARBA" id="ARBA00022505"/>
    </source>
</evidence>
<keyword evidence="7" id="KW-0500">Molybdenum</keyword>
<evidence type="ECO:0000256" key="10">
    <source>
        <dbReference type="ARBA" id="ARBA00023002"/>
    </source>
</evidence>
<dbReference type="GO" id="GO:0008482">
    <property type="term" value="F:sulfite oxidase activity"/>
    <property type="evidence" value="ECO:0007669"/>
    <property type="project" value="UniProtKB-EC"/>
</dbReference>
<evidence type="ECO:0000256" key="4">
    <source>
        <dbReference type="ARBA" id="ARBA00004678"/>
    </source>
</evidence>
<dbReference type="Proteomes" id="UP001075354">
    <property type="component" value="Chromosome 7"/>
</dbReference>
<dbReference type="GO" id="GO:0006790">
    <property type="term" value="P:sulfur compound metabolic process"/>
    <property type="evidence" value="ECO:0007669"/>
    <property type="project" value="TreeGrafter"/>
</dbReference>